<dbReference type="InterPro" id="IPR013783">
    <property type="entry name" value="Ig-like_fold"/>
</dbReference>
<dbReference type="InterPro" id="IPR011162">
    <property type="entry name" value="MHC_I/II-like_Ag-recog"/>
</dbReference>
<sequence length="361" mass="40647">LYYLYFLIFTVGPESYISTHYLQFLLTGVTPGTSFPEFSAVGQLDGEQGGYYDSTIRTVILKADWVKKSKDTEHWKMMTQRIFEDQQLVMERLGNIMKHFNQTEGVHTVQWVYRCELDDDGSKRGYMQCGYDGEDFLSLDLNSLSWIAPVPQALITKHKWEETGHVRFQKHFLLNECIGWLQKYVEYGRSTLERKVAPEVSLFQKDSSSPVVCHATGFFPKAVMISWQKNGEDLNEGVELRETVPNQDGTFQKRSILTLSPEELNRNQYTCIVQHEGLKKKLQVSDREESVGIIVGAVMAVLLVITGYFKSNSNTGSSSNSNTGSESSSNSGSNSNSSSNSSSNTASYYSFKTGSKCSPFS</sequence>
<feature type="region of interest" description="Disordered" evidence="4">
    <location>
        <begin position="313"/>
        <end position="361"/>
    </location>
</feature>
<reference evidence="6" key="4">
    <citation type="submission" date="2025-09" db="UniProtKB">
        <authorList>
            <consortium name="Ensembl"/>
        </authorList>
    </citation>
    <scope>IDENTIFICATION</scope>
</reference>
<feature type="compositionally biased region" description="Low complexity" evidence="4">
    <location>
        <begin position="313"/>
        <end position="345"/>
    </location>
</feature>
<dbReference type="InterPro" id="IPR003597">
    <property type="entry name" value="Ig_C1-set"/>
</dbReference>
<dbReference type="FunFam" id="3.30.500.10:FF:000001">
    <property type="entry name" value="H-2 class I histocompatibility antigen, alpha chain"/>
    <property type="match status" value="1"/>
</dbReference>
<keyword evidence="7" id="KW-1185">Reference proteome</keyword>
<reference evidence="7" key="2">
    <citation type="journal article" date="2014" name="Nat. Commun.">
        <title>The cavefish genome reveals candidate genes for eye loss.</title>
        <authorList>
            <person name="McGaugh S.E."/>
            <person name="Gross J.B."/>
            <person name="Aken B."/>
            <person name="Blin M."/>
            <person name="Borowsky R."/>
            <person name="Chalopin D."/>
            <person name="Hinaux H."/>
            <person name="Jeffery W.R."/>
            <person name="Keene A."/>
            <person name="Ma L."/>
            <person name="Minx P."/>
            <person name="Murphy D."/>
            <person name="O'Quin K.E."/>
            <person name="Retaux S."/>
            <person name="Rohner N."/>
            <person name="Searle S.M."/>
            <person name="Stahl B.A."/>
            <person name="Tabin C."/>
            <person name="Volff J.N."/>
            <person name="Yoshizawa M."/>
            <person name="Warren W.C."/>
        </authorList>
    </citation>
    <scope>NUCLEOTIDE SEQUENCE [LARGE SCALE GENOMIC DNA]</scope>
    <source>
        <strain evidence="7">female</strain>
    </source>
</reference>
<dbReference type="GeneTree" id="ENSGT01120000271828"/>
<dbReference type="AlphaFoldDB" id="A0A3B1K568"/>
<dbReference type="Proteomes" id="UP000018467">
    <property type="component" value="Unassembled WGS sequence"/>
</dbReference>
<dbReference type="Gene3D" id="3.30.500.10">
    <property type="entry name" value="MHC class I-like antigen recognition-like"/>
    <property type="match status" value="1"/>
</dbReference>
<feature type="domain" description="Ig-like" evidence="5">
    <location>
        <begin position="198"/>
        <end position="285"/>
    </location>
</feature>
<evidence type="ECO:0000259" key="5">
    <source>
        <dbReference type="PROSITE" id="PS50835"/>
    </source>
</evidence>
<dbReference type="InterPro" id="IPR007110">
    <property type="entry name" value="Ig-like_dom"/>
</dbReference>
<dbReference type="InterPro" id="IPR036179">
    <property type="entry name" value="Ig-like_dom_sf"/>
</dbReference>
<dbReference type="SUPFAM" id="SSF54452">
    <property type="entry name" value="MHC antigen-recognition domain"/>
    <property type="match status" value="1"/>
</dbReference>
<protein>
    <recommendedName>
        <fullName evidence="5">Ig-like domain-containing protein</fullName>
    </recommendedName>
</protein>
<evidence type="ECO:0000256" key="3">
    <source>
        <dbReference type="RuleBase" id="RU004439"/>
    </source>
</evidence>
<dbReference type="SMART" id="SM00407">
    <property type="entry name" value="IGc1"/>
    <property type="match status" value="1"/>
</dbReference>
<dbReference type="GO" id="GO:0005615">
    <property type="term" value="C:extracellular space"/>
    <property type="evidence" value="ECO:0007669"/>
    <property type="project" value="TreeGrafter"/>
</dbReference>
<comment type="similarity">
    <text evidence="3">Belongs to the MHC class I family.</text>
</comment>
<feature type="compositionally biased region" description="Polar residues" evidence="4">
    <location>
        <begin position="346"/>
        <end position="361"/>
    </location>
</feature>
<evidence type="ECO:0000313" key="6">
    <source>
        <dbReference type="Ensembl" id="ENSAMXP00000049126.1"/>
    </source>
</evidence>
<dbReference type="Bgee" id="ENSAMXG00000012137">
    <property type="expression patterns" value="Expressed in mesonephros and 13 other cell types or tissues"/>
</dbReference>
<proteinExistence type="inferred from homology"/>
<dbReference type="PANTHER" id="PTHR16675:SF237">
    <property type="entry name" value="MHC CLASS I ANTIGEN TRANSCRIPT VARIANT 1-RELATED"/>
    <property type="match status" value="1"/>
</dbReference>
<dbReference type="InterPro" id="IPR011161">
    <property type="entry name" value="MHC_I-like_Ag-recog"/>
</dbReference>
<dbReference type="InterPro" id="IPR001039">
    <property type="entry name" value="MHC_I_a_a1/a2"/>
</dbReference>
<dbReference type="GO" id="GO:0006955">
    <property type="term" value="P:immune response"/>
    <property type="evidence" value="ECO:0007669"/>
    <property type="project" value="TreeGrafter"/>
</dbReference>
<dbReference type="PRINTS" id="PR01638">
    <property type="entry name" value="MHCCLASSI"/>
</dbReference>
<dbReference type="PROSITE" id="PS50835">
    <property type="entry name" value="IG_LIKE"/>
    <property type="match status" value="1"/>
</dbReference>
<dbReference type="PROSITE" id="PS00290">
    <property type="entry name" value="IG_MHC"/>
    <property type="match status" value="1"/>
</dbReference>
<dbReference type="InterPro" id="IPR037055">
    <property type="entry name" value="MHC_I-like_Ag-recog_sf"/>
</dbReference>
<dbReference type="Pfam" id="PF07654">
    <property type="entry name" value="C1-set"/>
    <property type="match status" value="1"/>
</dbReference>
<accession>A0A3B1K568</accession>
<keyword evidence="1" id="KW-0325">Glycoprotein</keyword>
<evidence type="ECO:0000256" key="1">
    <source>
        <dbReference type="ARBA" id="ARBA00023180"/>
    </source>
</evidence>
<dbReference type="Pfam" id="PF00129">
    <property type="entry name" value="MHC_I"/>
    <property type="match status" value="1"/>
</dbReference>
<evidence type="ECO:0000313" key="7">
    <source>
        <dbReference type="Proteomes" id="UP000018467"/>
    </source>
</evidence>
<organism evidence="6 7">
    <name type="scientific">Astyanax mexicanus</name>
    <name type="common">Blind cave fish</name>
    <name type="synonym">Astyanax fasciatus mexicanus</name>
    <dbReference type="NCBI Taxonomy" id="7994"/>
    <lineage>
        <taxon>Eukaryota</taxon>
        <taxon>Metazoa</taxon>
        <taxon>Chordata</taxon>
        <taxon>Craniata</taxon>
        <taxon>Vertebrata</taxon>
        <taxon>Euteleostomi</taxon>
        <taxon>Actinopterygii</taxon>
        <taxon>Neopterygii</taxon>
        <taxon>Teleostei</taxon>
        <taxon>Ostariophysi</taxon>
        <taxon>Characiformes</taxon>
        <taxon>Characoidei</taxon>
        <taxon>Acestrorhamphidae</taxon>
        <taxon>Acestrorhamphinae</taxon>
        <taxon>Astyanax</taxon>
    </lineage>
</organism>
<name>A0A3B1K568_ASTMX</name>
<keyword evidence="2" id="KW-0393">Immunoglobulin domain</keyword>
<reference evidence="7" key="1">
    <citation type="submission" date="2013-03" db="EMBL/GenBank/DDBJ databases">
        <authorList>
            <person name="Jeffery W."/>
            <person name="Warren W."/>
            <person name="Wilson R.K."/>
        </authorList>
    </citation>
    <scope>NUCLEOTIDE SEQUENCE</scope>
    <source>
        <strain evidence="7">female</strain>
    </source>
</reference>
<dbReference type="SUPFAM" id="SSF48726">
    <property type="entry name" value="Immunoglobulin"/>
    <property type="match status" value="1"/>
</dbReference>
<dbReference type="PANTHER" id="PTHR16675">
    <property type="entry name" value="MHC CLASS I-RELATED"/>
    <property type="match status" value="1"/>
</dbReference>
<reference evidence="6" key="3">
    <citation type="submission" date="2025-08" db="UniProtKB">
        <authorList>
            <consortium name="Ensembl"/>
        </authorList>
    </citation>
    <scope>IDENTIFICATION</scope>
</reference>
<dbReference type="Gene3D" id="2.60.40.10">
    <property type="entry name" value="Immunoglobulins"/>
    <property type="match status" value="1"/>
</dbReference>
<dbReference type="GO" id="GO:0009897">
    <property type="term" value="C:external side of plasma membrane"/>
    <property type="evidence" value="ECO:0007669"/>
    <property type="project" value="TreeGrafter"/>
</dbReference>
<evidence type="ECO:0000256" key="4">
    <source>
        <dbReference type="SAM" id="MobiDB-lite"/>
    </source>
</evidence>
<dbReference type="InterPro" id="IPR050208">
    <property type="entry name" value="MHC_class-I_related"/>
</dbReference>
<dbReference type="CDD" id="cd07698">
    <property type="entry name" value="IgC1_MHC_I_alpha3"/>
    <property type="match status" value="1"/>
</dbReference>
<evidence type="ECO:0000256" key="2">
    <source>
        <dbReference type="ARBA" id="ARBA00023319"/>
    </source>
</evidence>
<dbReference type="InterPro" id="IPR003006">
    <property type="entry name" value="Ig/MHC_CS"/>
</dbReference>
<dbReference type="Ensembl" id="ENSAMXT00000030197.1">
    <property type="protein sequence ID" value="ENSAMXP00000049126.1"/>
    <property type="gene ID" value="ENSAMXG00000012137.2"/>
</dbReference>